<dbReference type="Proteomes" id="UP000030680">
    <property type="component" value="Unassembled WGS sequence"/>
</dbReference>
<name>M2XFJ4_GALSU</name>
<evidence type="ECO:0000313" key="1">
    <source>
        <dbReference type="EMBL" id="EME28782.1"/>
    </source>
</evidence>
<reference evidence="2" key="1">
    <citation type="journal article" date="2013" name="Science">
        <title>Gene transfer from bacteria and archaea facilitated evolution of an extremophilic eukaryote.</title>
        <authorList>
            <person name="Schonknecht G."/>
            <person name="Chen W.H."/>
            <person name="Ternes C.M."/>
            <person name="Barbier G.G."/>
            <person name="Shrestha R.P."/>
            <person name="Stanke M."/>
            <person name="Brautigam A."/>
            <person name="Baker B.J."/>
            <person name="Banfield J.F."/>
            <person name="Garavito R.M."/>
            <person name="Carr K."/>
            <person name="Wilkerson C."/>
            <person name="Rensing S.A."/>
            <person name="Gagneul D."/>
            <person name="Dickenson N.E."/>
            <person name="Oesterhelt C."/>
            <person name="Lercher M.J."/>
            <person name="Weber A.P."/>
        </authorList>
    </citation>
    <scope>NUCLEOTIDE SEQUENCE [LARGE SCALE GENOMIC DNA]</scope>
    <source>
        <strain evidence="2">074W</strain>
    </source>
</reference>
<evidence type="ECO:0000313" key="2">
    <source>
        <dbReference type="Proteomes" id="UP000030680"/>
    </source>
</evidence>
<keyword evidence="2" id="KW-1185">Reference proteome</keyword>
<proteinExistence type="predicted"/>
<dbReference type="RefSeq" id="XP_005705302.1">
    <property type="nucleotide sequence ID" value="XM_005705245.1"/>
</dbReference>
<dbReference type="KEGG" id="gsl:Gasu_38300"/>
<organism evidence="1 2">
    <name type="scientific">Galdieria sulphuraria</name>
    <name type="common">Red alga</name>
    <dbReference type="NCBI Taxonomy" id="130081"/>
    <lineage>
        <taxon>Eukaryota</taxon>
        <taxon>Rhodophyta</taxon>
        <taxon>Bangiophyceae</taxon>
        <taxon>Galdieriales</taxon>
        <taxon>Galdieriaceae</taxon>
        <taxon>Galdieria</taxon>
    </lineage>
</organism>
<sequence>MTKTPVSYSLSEMPLVSFAERCSSLASFETTCVKQLIRHKLIQQNLNSKGYHTRHKLMGRYVLVVVELDGQILLSEELEQLEIYCR</sequence>
<dbReference type="AlphaFoldDB" id="M2XFJ4"/>
<accession>M2XFJ4</accession>
<dbReference type="Gramene" id="EME28782">
    <property type="protein sequence ID" value="EME28782"/>
    <property type="gene ID" value="Gasu_38300"/>
</dbReference>
<protein>
    <submittedName>
        <fullName evidence="1">Uncharacterized protein</fullName>
    </submittedName>
</protein>
<dbReference type="EMBL" id="KB454516">
    <property type="protein sequence ID" value="EME28782.1"/>
    <property type="molecule type" value="Genomic_DNA"/>
</dbReference>
<dbReference type="GeneID" id="17087632"/>
<gene>
    <name evidence="1" type="ORF">Gasu_38300</name>
</gene>